<evidence type="ECO:0000256" key="1">
    <source>
        <dbReference type="ARBA" id="ARBA00022737"/>
    </source>
</evidence>
<reference evidence="5" key="1">
    <citation type="journal article" date="2019" name="Int. J. Syst. Evol. Microbiol.">
        <title>The Global Catalogue of Microorganisms (GCM) 10K type strain sequencing project: providing services to taxonomists for standard genome sequencing and annotation.</title>
        <authorList>
            <consortium name="The Broad Institute Genomics Platform"/>
            <consortium name="The Broad Institute Genome Sequencing Center for Infectious Disease"/>
            <person name="Wu L."/>
            <person name="Ma J."/>
        </authorList>
    </citation>
    <scope>NUCLEOTIDE SEQUENCE [LARGE SCALE GENOMIC DNA]</scope>
    <source>
        <strain evidence="5">KCTC 23701</strain>
    </source>
</reference>
<evidence type="ECO:0008006" key="6">
    <source>
        <dbReference type="Google" id="ProtNLM"/>
    </source>
</evidence>
<dbReference type="PANTHER" id="PTHR24126">
    <property type="entry name" value="ANKYRIN REPEAT, PH AND SEC7 DOMAIN CONTAINING PROTEIN SECG-RELATED"/>
    <property type="match status" value="1"/>
</dbReference>
<feature type="repeat" description="ANK" evidence="3">
    <location>
        <begin position="206"/>
        <end position="238"/>
    </location>
</feature>
<keyword evidence="1" id="KW-0677">Repeat</keyword>
<feature type="repeat" description="ANK" evidence="3">
    <location>
        <begin position="173"/>
        <end position="205"/>
    </location>
</feature>
<dbReference type="EMBL" id="BMYO01000010">
    <property type="protein sequence ID" value="GHD68533.1"/>
    <property type="molecule type" value="Genomic_DNA"/>
</dbReference>
<dbReference type="Gene3D" id="1.25.40.20">
    <property type="entry name" value="Ankyrin repeat-containing domain"/>
    <property type="match status" value="2"/>
</dbReference>
<proteinExistence type="predicted"/>
<evidence type="ECO:0000256" key="2">
    <source>
        <dbReference type="ARBA" id="ARBA00023043"/>
    </source>
</evidence>
<organism evidence="4 5">
    <name type="scientific">Jeongeupia chitinilytica</name>
    <dbReference type="NCBI Taxonomy" id="1041641"/>
    <lineage>
        <taxon>Bacteria</taxon>
        <taxon>Pseudomonadati</taxon>
        <taxon>Pseudomonadota</taxon>
        <taxon>Betaproteobacteria</taxon>
        <taxon>Neisseriales</taxon>
        <taxon>Chitinibacteraceae</taxon>
        <taxon>Jeongeupia</taxon>
    </lineage>
</organism>
<name>A0ABQ3H7C3_9NEIS</name>
<gene>
    <name evidence="4" type="ORF">GCM10007350_34060</name>
</gene>
<dbReference type="SMART" id="SM00248">
    <property type="entry name" value="ANK"/>
    <property type="match status" value="5"/>
</dbReference>
<dbReference type="Proteomes" id="UP000604737">
    <property type="component" value="Unassembled WGS sequence"/>
</dbReference>
<keyword evidence="5" id="KW-1185">Reference proteome</keyword>
<feature type="repeat" description="ANK" evidence="3">
    <location>
        <begin position="239"/>
        <end position="271"/>
    </location>
</feature>
<keyword evidence="2 3" id="KW-0040">ANK repeat</keyword>
<evidence type="ECO:0000313" key="5">
    <source>
        <dbReference type="Proteomes" id="UP000604737"/>
    </source>
</evidence>
<evidence type="ECO:0000313" key="4">
    <source>
        <dbReference type="EMBL" id="GHD68533.1"/>
    </source>
</evidence>
<comment type="caution">
    <text evidence="4">The sequence shown here is derived from an EMBL/GenBank/DDBJ whole genome shotgun (WGS) entry which is preliminary data.</text>
</comment>
<dbReference type="PRINTS" id="PR01415">
    <property type="entry name" value="ANKYRIN"/>
</dbReference>
<dbReference type="InterPro" id="IPR002110">
    <property type="entry name" value="Ankyrin_rpt"/>
</dbReference>
<dbReference type="PROSITE" id="PS50088">
    <property type="entry name" value="ANK_REPEAT"/>
    <property type="match status" value="4"/>
</dbReference>
<sequence>MTHPLHTLLEQHGQAHRAPTRLIEQFPRIANRLVELWGTDAMSGYLESLMIMDRPDRQGFPPEIGMELMSFGNAHDDILHRPAAEAGVWDHVREAAIDQLDRLGLRATVGDFHRHVGQGKPETLQLYLDAGLKVDSADDNGWTALMRASFDGSISSAEWLLTHGADIHATDRGGYTPLHWAALNGYDTVVDLLVNRGANVNAESQSGFTALIQAASRGHLVIVKRLIAAGARVGTSTPDGWTALHKAVANRHTDVAIRLLDHGADPDARHQDGSTPYTIAAQTGQQRLCELMLLTQSVRQRERH</sequence>
<dbReference type="PROSITE" id="PS50297">
    <property type="entry name" value="ANK_REP_REGION"/>
    <property type="match status" value="4"/>
</dbReference>
<dbReference type="PANTHER" id="PTHR24126:SF14">
    <property type="entry name" value="ANK_REP_REGION DOMAIN-CONTAINING PROTEIN"/>
    <property type="match status" value="1"/>
</dbReference>
<dbReference type="Pfam" id="PF12796">
    <property type="entry name" value="Ank_2"/>
    <property type="match status" value="2"/>
</dbReference>
<evidence type="ECO:0000256" key="3">
    <source>
        <dbReference type="PROSITE-ProRule" id="PRU00023"/>
    </source>
</evidence>
<dbReference type="InterPro" id="IPR036770">
    <property type="entry name" value="Ankyrin_rpt-contain_sf"/>
</dbReference>
<feature type="repeat" description="ANK" evidence="3">
    <location>
        <begin position="140"/>
        <end position="172"/>
    </location>
</feature>
<dbReference type="SUPFAM" id="SSF48403">
    <property type="entry name" value="Ankyrin repeat"/>
    <property type="match status" value="1"/>
</dbReference>
<accession>A0ABQ3H7C3</accession>
<protein>
    <recommendedName>
        <fullName evidence="6">Ankyrin repeat domain-containing protein</fullName>
    </recommendedName>
</protein>